<protein>
    <submittedName>
        <fullName evidence="1">Uncharacterized protein</fullName>
    </submittedName>
</protein>
<comment type="caution">
    <text evidence="1">The sequence shown here is derived from an EMBL/GenBank/DDBJ whole genome shotgun (WGS) entry which is preliminary data.</text>
</comment>
<name>A0A0F9LCF1_9ZZZZ</name>
<dbReference type="AlphaFoldDB" id="A0A0F9LCF1"/>
<organism evidence="1">
    <name type="scientific">marine sediment metagenome</name>
    <dbReference type="NCBI Taxonomy" id="412755"/>
    <lineage>
        <taxon>unclassified sequences</taxon>
        <taxon>metagenomes</taxon>
        <taxon>ecological metagenomes</taxon>
    </lineage>
</organism>
<dbReference type="EMBL" id="LAZR01011408">
    <property type="protein sequence ID" value="KKM61845.1"/>
    <property type="molecule type" value="Genomic_DNA"/>
</dbReference>
<proteinExistence type="predicted"/>
<evidence type="ECO:0000313" key="1">
    <source>
        <dbReference type="EMBL" id="KKM61845.1"/>
    </source>
</evidence>
<accession>A0A0F9LCF1</accession>
<gene>
    <name evidence="1" type="ORF">LCGC14_1527600</name>
</gene>
<reference evidence="1" key="1">
    <citation type="journal article" date="2015" name="Nature">
        <title>Complex archaea that bridge the gap between prokaryotes and eukaryotes.</title>
        <authorList>
            <person name="Spang A."/>
            <person name="Saw J.H."/>
            <person name="Jorgensen S.L."/>
            <person name="Zaremba-Niedzwiedzka K."/>
            <person name="Martijn J."/>
            <person name="Lind A.E."/>
            <person name="van Eijk R."/>
            <person name="Schleper C."/>
            <person name="Guy L."/>
            <person name="Ettema T.J."/>
        </authorList>
    </citation>
    <scope>NUCLEOTIDE SEQUENCE</scope>
</reference>
<sequence length="43" mass="4657">MSGDEICGMIAMRALQSGKTVIGNRTGNELSIRELDMESKGEK</sequence>